<dbReference type="Proteomes" id="UP000316253">
    <property type="component" value="Unassembled WGS sequence"/>
</dbReference>
<protein>
    <submittedName>
        <fullName evidence="1">Uncharacterized protein</fullName>
    </submittedName>
</protein>
<gene>
    <name evidence="1" type="ORF">CEO22_47</name>
</gene>
<comment type="caution">
    <text evidence="1">The sequence shown here is derived from an EMBL/GenBank/DDBJ whole genome shotgun (WGS) entry which is preliminary data.</text>
</comment>
<sequence length="50" mass="5849">MLFTKFFTKVNCRLSYYLKFTNYSIKNKIVLAKKIKSKPNGISINFINGI</sequence>
<evidence type="ECO:0000313" key="2">
    <source>
        <dbReference type="Proteomes" id="UP000316253"/>
    </source>
</evidence>
<reference evidence="1 2" key="1">
    <citation type="submission" date="2017-08" db="EMBL/GenBank/DDBJ databases">
        <title>Mechanisms for carbon and nitrogen cycling indicate functional differentiation within the Candidate Phyla Radiation.</title>
        <authorList>
            <person name="Danczak R.E."/>
            <person name="Johnston M.D."/>
            <person name="Kenah C."/>
            <person name="Slattery M."/>
            <person name="Wrighton K.C."/>
            <person name="Wilkins M.J."/>
        </authorList>
    </citation>
    <scope>NUCLEOTIDE SEQUENCE [LARGE SCALE GENOMIC DNA]</scope>
    <source>
        <strain evidence="1">Gr01-1014_85</strain>
    </source>
</reference>
<name>A0A554JE37_9BACT</name>
<evidence type="ECO:0000313" key="1">
    <source>
        <dbReference type="EMBL" id="TSC66569.1"/>
    </source>
</evidence>
<accession>A0A554JE37</accession>
<dbReference type="EMBL" id="VMFD01000002">
    <property type="protein sequence ID" value="TSC66569.1"/>
    <property type="molecule type" value="Genomic_DNA"/>
</dbReference>
<proteinExistence type="predicted"/>
<dbReference type="AlphaFoldDB" id="A0A554JE37"/>
<organism evidence="1 2">
    <name type="scientific">Candidatus Berkelbacteria bacterium Gr01-1014_85</name>
    <dbReference type="NCBI Taxonomy" id="2017150"/>
    <lineage>
        <taxon>Bacteria</taxon>
        <taxon>Candidatus Berkelbacteria</taxon>
    </lineage>
</organism>